<evidence type="ECO:0000256" key="19">
    <source>
        <dbReference type="ARBA" id="ARBA00023296"/>
    </source>
</evidence>
<dbReference type="Gene3D" id="2.40.490.10">
    <property type="entry name" value="Newcastle disease virus like domain"/>
    <property type="match status" value="1"/>
</dbReference>
<evidence type="ECO:0000256" key="12">
    <source>
        <dbReference type="ARBA" id="ARBA00022870"/>
    </source>
</evidence>
<keyword evidence="6" id="KW-1169">Fusion of virus membrane with host cell membrane</keyword>
<feature type="compositionally biased region" description="Basic and acidic residues" evidence="21">
    <location>
        <begin position="13"/>
        <end position="23"/>
    </location>
</feature>
<keyword evidence="9 20" id="KW-0812">Transmembrane</keyword>
<evidence type="ECO:0000256" key="18">
    <source>
        <dbReference type="ARBA" id="ARBA00023180"/>
    </source>
</evidence>
<dbReference type="GO" id="GO:0019031">
    <property type="term" value="C:viral envelope"/>
    <property type="evidence" value="ECO:0007669"/>
    <property type="project" value="UniProtKB-KW"/>
</dbReference>
<dbReference type="Pfam" id="PF00523">
    <property type="entry name" value="Fusion_gly"/>
    <property type="match status" value="1"/>
</dbReference>
<evidence type="ECO:0000256" key="15">
    <source>
        <dbReference type="ARBA" id="ARBA00023054"/>
    </source>
</evidence>
<protein>
    <recommendedName>
        <fullName evidence="3 20">Fusion glycoprotein F0</fullName>
    </recommendedName>
</protein>
<proteinExistence type="inferred from homology"/>
<dbReference type="GO" id="GO:0020002">
    <property type="term" value="C:host cell plasma membrane"/>
    <property type="evidence" value="ECO:0007669"/>
    <property type="project" value="UniProtKB-SubCell"/>
</dbReference>
<evidence type="ECO:0000256" key="2">
    <source>
        <dbReference type="ARBA" id="ARBA00011776"/>
    </source>
</evidence>
<accession>A0A8K1LX34</accession>
<comment type="caution">
    <text evidence="20">Lacks conserved residue(s) required for the propagation of feature annotation.</text>
</comment>
<evidence type="ECO:0000313" key="23">
    <source>
        <dbReference type="Proteomes" id="UP001256853"/>
    </source>
</evidence>
<dbReference type="SUPFAM" id="SSF58069">
    <property type="entry name" value="Virus ectodomain"/>
    <property type="match status" value="1"/>
</dbReference>
<evidence type="ECO:0000256" key="13">
    <source>
        <dbReference type="ARBA" id="ARBA00022879"/>
    </source>
</evidence>
<dbReference type="InterPro" id="IPR000776">
    <property type="entry name" value="Fusion_F0_Paramyxovir"/>
</dbReference>
<keyword evidence="18" id="KW-0325">Glycoprotein</keyword>
<dbReference type="Proteomes" id="UP001256853">
    <property type="component" value="Segment"/>
</dbReference>
<dbReference type="GO" id="GO:0046718">
    <property type="term" value="P:symbiont entry into host cell"/>
    <property type="evidence" value="ECO:0007669"/>
    <property type="project" value="UniProtKB-KW"/>
</dbReference>
<dbReference type="Gene3D" id="6.10.10.110">
    <property type="match status" value="1"/>
</dbReference>
<keyword evidence="19" id="KW-1160">Virus entry into host cell</keyword>
<evidence type="ECO:0000256" key="1">
    <source>
        <dbReference type="ARBA" id="ARBA00008211"/>
    </source>
</evidence>
<dbReference type="Gene3D" id="2.60.40.1690">
    <property type="entry name" value="Head and neck region of the ectodomain of NDV fusion glycoprotein"/>
    <property type="match status" value="1"/>
</dbReference>
<keyword evidence="4" id="KW-1168">Fusion of virus membrane with host membrane</keyword>
<evidence type="ECO:0000256" key="14">
    <source>
        <dbReference type="ARBA" id="ARBA00022989"/>
    </source>
</evidence>
<dbReference type="GO" id="GO:0055036">
    <property type="term" value="C:virion membrane"/>
    <property type="evidence" value="ECO:0007669"/>
    <property type="project" value="UniProtKB-SubCell"/>
</dbReference>
<keyword evidence="13 20" id="KW-0261">Viral envelope protein</keyword>
<evidence type="ECO:0000256" key="17">
    <source>
        <dbReference type="ARBA" id="ARBA00023157"/>
    </source>
</evidence>
<dbReference type="EMBL" id="MW557651">
    <property type="protein sequence ID" value="UBB97711.1"/>
    <property type="molecule type" value="Viral_cRNA"/>
</dbReference>
<keyword evidence="5" id="KW-1032">Host cell membrane</keyword>
<evidence type="ECO:0000256" key="3">
    <source>
        <dbReference type="ARBA" id="ARBA00016586"/>
    </source>
</evidence>
<evidence type="ECO:0000256" key="10">
    <source>
        <dbReference type="ARBA" id="ARBA00022729"/>
    </source>
</evidence>
<sequence>MATSTPQGPSRPRTHDSIRDLGHISRSLSISRHHPRRRATRYRHNPNRKQRTIRPRSPATNPGSANGKPGHRTPPSPATALDRKGPPILPPQQTPNWHRRVLPSATHTRKSQVTTSGNITRQLFLITLMAAAADGQIHWTNLSSIGVIGVNSMSYKIMTRSSNQYIVIKLLPNITALNNCTHSEIKEYEKLLGTILEPIDSALSAMVSNVKPLQSMTTSRRSRRFAGVVLAGAALGVATAAQITAGIALHQSSLNAEAIELLRESLMTTNDAVEEIRQASQETIIAVQGVQDYINTELIPVIDQLSCEMVGQKLGLKLLRYYAELLSIFGPSLRDPLSAEISIQALSYAFGGDLQKVIDKLRYSREDLAAILESKGIRTRVTHVDLKGKFIVLSVSYPAVSEVSGVVVHKLEAVTYNLGAQEWYTAVPRYIVTQGYLISNLDEDSCSFVTGTTICSQNSIYPMSDILQRCIRGDTGSCARTLVSGTSGNRFILSKGNIIANCAAVLCKCRSSGSIITQSSEKLLTFITDDNCPLVEIDNIIIQVGPRKYDNVIYESKVDLGPVIPIEKLDVGTNLGNALAKLENAKELLQESDKILDMINNPAIKMGRYINYIVLAGVGLGIITILWCCCRFIRSDRSRITTRDHGLELRPELTGISKSYVKSI</sequence>
<feature type="transmembrane region" description="Helical" evidence="20">
    <location>
        <begin position="225"/>
        <end position="249"/>
    </location>
</feature>
<reference evidence="22" key="2">
    <citation type="journal article" date="2022" name="Arch. Virol.">
        <title>Classification of new morbillivirus and jeilongvirus sequences from bats sampled in Brazil and Malaysia.</title>
        <authorList>
            <person name="Wells H.L."/>
            <person name="Loh E."/>
            <person name="Nava A."/>
            <person name="Solorio M.R."/>
            <person name="Lee M.H."/>
            <person name="Lee J."/>
            <person name="Sukor J.R.A."/>
            <person name="Navarrete-Macias I."/>
            <person name="Liang E."/>
            <person name="Firth C."/>
            <person name="Epstein J.H."/>
            <person name="Rostal M.K."/>
            <person name="Zambrana-Torrelio C."/>
            <person name="Murray K."/>
            <person name="Daszak P."/>
            <person name="Goldstein T."/>
            <person name="Mazet J.A.K."/>
            <person name="Lee B."/>
            <person name="Hughes T."/>
            <person name="Durigon E."/>
            <person name="Anthony S.J."/>
        </authorList>
    </citation>
    <scope>NUCLEOTIDE SEQUENCE</scope>
    <source>
        <strain evidence="22">PREDICT/PDF-3137</strain>
    </source>
</reference>
<keyword evidence="10" id="KW-0732">Signal</keyword>
<comment type="similarity">
    <text evidence="1 20">Belongs to the paramyxoviruses fusion glycoprotein family.</text>
</comment>
<name>A0A8K1LX34_9MONO</name>
<evidence type="ECO:0000256" key="7">
    <source>
        <dbReference type="ARBA" id="ARBA00022595"/>
    </source>
</evidence>
<keyword evidence="16 20" id="KW-0472">Membrane</keyword>
<keyword evidence="7" id="KW-1162">Viral penetration into host cytoplasm</keyword>
<comment type="subcellular location">
    <subcellularLocation>
        <location evidence="20">Virion membrane</location>
        <topology evidence="20">Single-pass type I membrane protein</topology>
    </subcellularLocation>
    <subcellularLocation>
        <location evidence="20">Host cell membrane</location>
        <topology evidence="20">Single-pass membrane protein</topology>
    </subcellularLocation>
</comment>
<keyword evidence="12" id="KW-1043">Host membrane</keyword>
<evidence type="ECO:0000256" key="8">
    <source>
        <dbReference type="ARBA" id="ARBA00022685"/>
    </source>
</evidence>
<evidence type="ECO:0000256" key="9">
    <source>
        <dbReference type="ARBA" id="ARBA00022692"/>
    </source>
</evidence>
<feature type="region of interest" description="Disordered" evidence="21">
    <location>
        <begin position="1"/>
        <end position="98"/>
    </location>
</feature>
<keyword evidence="15" id="KW-0175">Coiled coil</keyword>
<keyword evidence="14 20" id="KW-1133">Transmembrane helix</keyword>
<organism evidence="22 23">
    <name type="scientific">Myotis bat morbillivirus</name>
    <dbReference type="NCBI Taxonomy" id="2853286"/>
    <lineage>
        <taxon>Viruses</taxon>
        <taxon>Riboviria</taxon>
        <taxon>Orthornavirae</taxon>
        <taxon>Negarnaviricota</taxon>
        <taxon>Haploviricotina</taxon>
        <taxon>Monjiviricetes</taxon>
        <taxon>Mononegavirales</taxon>
        <taxon>Paramyxoviridae</taxon>
        <taxon>Orthoparamyxovirinae</taxon>
        <taxon>Morbillivirus</taxon>
        <taxon>Morbillivirus myotis</taxon>
    </lineage>
</organism>
<evidence type="ECO:0000256" key="21">
    <source>
        <dbReference type="SAM" id="MobiDB-lite"/>
    </source>
</evidence>
<evidence type="ECO:0000313" key="22">
    <source>
        <dbReference type="EMBL" id="UBB97711.1"/>
    </source>
</evidence>
<evidence type="ECO:0000256" key="6">
    <source>
        <dbReference type="ARBA" id="ARBA00022521"/>
    </source>
</evidence>
<dbReference type="SUPFAM" id="SSF69922">
    <property type="entry name" value="Head and neck region of the ectodomain of NDV fusion glycoprotein"/>
    <property type="match status" value="1"/>
</dbReference>
<evidence type="ECO:0000256" key="4">
    <source>
        <dbReference type="ARBA" id="ARBA00022506"/>
    </source>
</evidence>
<comment type="subunit">
    <text evidence="2 20">Homotrimer of disulfide-linked F1-F2.</text>
</comment>
<keyword evidence="17" id="KW-1015">Disulfide bond</keyword>
<feature type="compositionally biased region" description="Basic residues" evidence="21">
    <location>
        <begin position="31"/>
        <end position="54"/>
    </location>
</feature>
<evidence type="ECO:0000256" key="11">
    <source>
        <dbReference type="ARBA" id="ARBA00022844"/>
    </source>
</evidence>
<keyword evidence="11" id="KW-0946">Virion</keyword>
<evidence type="ECO:0000256" key="20">
    <source>
        <dbReference type="RuleBase" id="RU003705"/>
    </source>
</evidence>
<feature type="transmembrane region" description="Helical" evidence="20">
    <location>
        <begin position="609"/>
        <end position="633"/>
    </location>
</feature>
<evidence type="ECO:0000256" key="16">
    <source>
        <dbReference type="ARBA" id="ARBA00023136"/>
    </source>
</evidence>
<evidence type="ECO:0000256" key="5">
    <source>
        <dbReference type="ARBA" id="ARBA00022511"/>
    </source>
</evidence>
<keyword evidence="8" id="KW-0165">Cleavage on pair of basic residues</keyword>
<reference evidence="22" key="1">
    <citation type="journal article" date="2021" name="bioRxiv">
        <title>Zoonotic potential of a novel bat morbillivirus.</title>
        <authorList>
            <person name="Ikegame S."/>
            <person name="Carmichael J.C."/>
            <person name="Wells H."/>
            <person name="Furler R.L."/>
            <person name="Acklin J.A."/>
            <person name="Chiu H.-P."/>
            <person name="Oguntuyo K.Y."/>
            <person name="Cox R.M."/>
            <person name="Patel A.R."/>
            <person name="Kowdle S."/>
            <person name="Stevens C.S."/>
            <person name="Eckley M."/>
            <person name="Zhan S."/>
            <person name="Lim J.K."/>
            <person name="Hashiguchi T."/>
            <person name="Durigon E."/>
            <person name="Schountz T."/>
            <person name="Epstein J.E."/>
            <person name="Plemper R.K."/>
            <person name="Daszak P."/>
            <person name="Anthony S.J."/>
            <person name="Lee B."/>
        </authorList>
    </citation>
    <scope>NUCLEOTIDE SEQUENCE</scope>
    <source>
        <strain evidence="22">PREDICT/PDF-3137</strain>
    </source>
</reference>
<dbReference type="GO" id="GO:0019064">
    <property type="term" value="P:fusion of virus membrane with host plasma membrane"/>
    <property type="evidence" value="ECO:0007669"/>
    <property type="project" value="UniProtKB-KW"/>
</dbReference>
<dbReference type="Gene3D" id="1.10.287.2480">
    <property type="match status" value="1"/>
</dbReference>
<keyword evidence="23" id="KW-1185">Reference proteome</keyword>